<evidence type="ECO:0000313" key="4">
    <source>
        <dbReference type="EMBL" id="KIX08855.1"/>
    </source>
</evidence>
<dbReference type="PANTHER" id="PTHR24321">
    <property type="entry name" value="DEHYDROGENASES, SHORT CHAIN"/>
    <property type="match status" value="1"/>
</dbReference>
<dbReference type="HOGENOM" id="CLU_010194_1_0_1"/>
<gene>
    <name evidence="4" type="ORF">Z518_03512</name>
</gene>
<dbReference type="OrthoDB" id="37659at2759"/>
<dbReference type="InterPro" id="IPR036291">
    <property type="entry name" value="NAD(P)-bd_dom_sf"/>
</dbReference>
<keyword evidence="3" id="KW-0560">Oxidoreductase</keyword>
<dbReference type="AlphaFoldDB" id="A0A0D2JHN5"/>
<dbReference type="SUPFAM" id="SSF51735">
    <property type="entry name" value="NAD(P)-binding Rossmann-fold domains"/>
    <property type="match status" value="1"/>
</dbReference>
<evidence type="ECO:0000313" key="5">
    <source>
        <dbReference type="Proteomes" id="UP000053617"/>
    </source>
</evidence>
<reference evidence="4 5" key="1">
    <citation type="submission" date="2015-01" db="EMBL/GenBank/DDBJ databases">
        <title>The Genome Sequence of Rhinocladiella mackenzie CBS 650.93.</title>
        <authorList>
            <consortium name="The Broad Institute Genomics Platform"/>
            <person name="Cuomo C."/>
            <person name="de Hoog S."/>
            <person name="Gorbushina A."/>
            <person name="Stielow B."/>
            <person name="Teixiera M."/>
            <person name="Abouelleil A."/>
            <person name="Chapman S.B."/>
            <person name="Priest M."/>
            <person name="Young S.K."/>
            <person name="Wortman J."/>
            <person name="Nusbaum C."/>
            <person name="Birren B."/>
        </authorList>
    </citation>
    <scope>NUCLEOTIDE SEQUENCE [LARGE SCALE GENOMIC DNA]</scope>
    <source>
        <strain evidence="4 5">CBS 650.93</strain>
    </source>
</reference>
<organism evidence="4 5">
    <name type="scientific">Rhinocladiella mackenziei CBS 650.93</name>
    <dbReference type="NCBI Taxonomy" id="1442369"/>
    <lineage>
        <taxon>Eukaryota</taxon>
        <taxon>Fungi</taxon>
        <taxon>Dikarya</taxon>
        <taxon>Ascomycota</taxon>
        <taxon>Pezizomycotina</taxon>
        <taxon>Eurotiomycetes</taxon>
        <taxon>Chaetothyriomycetidae</taxon>
        <taxon>Chaetothyriales</taxon>
        <taxon>Herpotrichiellaceae</taxon>
        <taxon>Rhinocladiella</taxon>
    </lineage>
</organism>
<evidence type="ECO:0000256" key="3">
    <source>
        <dbReference type="ARBA" id="ARBA00023002"/>
    </source>
</evidence>
<dbReference type="InterPro" id="IPR020904">
    <property type="entry name" value="Sc_DH/Rdtase_CS"/>
</dbReference>
<dbReference type="EMBL" id="KN847476">
    <property type="protein sequence ID" value="KIX08855.1"/>
    <property type="molecule type" value="Genomic_DNA"/>
</dbReference>
<evidence type="ECO:0000256" key="1">
    <source>
        <dbReference type="ARBA" id="ARBA00006484"/>
    </source>
</evidence>
<accession>A0A0D2JHN5</accession>
<dbReference type="PRINTS" id="PR00081">
    <property type="entry name" value="GDHRDH"/>
</dbReference>
<protein>
    <submittedName>
        <fullName evidence="4">Uncharacterized protein</fullName>
    </submittedName>
</protein>
<dbReference type="PANTHER" id="PTHR24321:SF8">
    <property type="entry name" value="ESTRADIOL 17-BETA-DEHYDROGENASE 8-RELATED"/>
    <property type="match status" value="1"/>
</dbReference>
<dbReference type="InterPro" id="IPR002347">
    <property type="entry name" value="SDR_fam"/>
</dbReference>
<keyword evidence="5" id="KW-1185">Reference proteome</keyword>
<evidence type="ECO:0000256" key="2">
    <source>
        <dbReference type="ARBA" id="ARBA00022857"/>
    </source>
</evidence>
<dbReference type="STRING" id="1442369.A0A0D2JHN5"/>
<keyword evidence="2" id="KW-0521">NADP</keyword>
<comment type="similarity">
    <text evidence="1">Belongs to the short-chain dehydrogenases/reductases (SDR) family.</text>
</comment>
<dbReference type="PRINTS" id="PR00080">
    <property type="entry name" value="SDRFAMILY"/>
</dbReference>
<dbReference type="Pfam" id="PF13561">
    <property type="entry name" value="adh_short_C2"/>
    <property type="match status" value="1"/>
</dbReference>
<dbReference type="PROSITE" id="PS00061">
    <property type="entry name" value="ADH_SHORT"/>
    <property type="match status" value="1"/>
</dbReference>
<dbReference type="Proteomes" id="UP000053617">
    <property type="component" value="Unassembled WGS sequence"/>
</dbReference>
<proteinExistence type="inferred from homology"/>
<dbReference type="Gene3D" id="3.40.50.720">
    <property type="entry name" value="NAD(P)-binding Rossmann-like Domain"/>
    <property type="match status" value="1"/>
</dbReference>
<dbReference type="RefSeq" id="XP_013275991.1">
    <property type="nucleotide sequence ID" value="XM_013420537.1"/>
</dbReference>
<name>A0A0D2JHN5_9EURO</name>
<dbReference type="CDD" id="cd05233">
    <property type="entry name" value="SDR_c"/>
    <property type="match status" value="1"/>
</dbReference>
<dbReference type="GO" id="GO:0016491">
    <property type="term" value="F:oxidoreductase activity"/>
    <property type="evidence" value="ECO:0007669"/>
    <property type="project" value="UniProtKB-KW"/>
</dbReference>
<dbReference type="VEuPathDB" id="FungiDB:Z518_03512"/>
<dbReference type="GeneID" id="25291583"/>
<sequence>MHVKRAYTQAGCDGHLKSTINYGDGAGLKARIVAHFRFDRVNLAEPASAQQVVQRCQDTFAGKIDSLLNIAGVMDTNDSVNSMSEANWDKILAINLTAPALLSKYVTKVFLKQRSGSIVNISSKAGTSGAAAGAAYTVSKHGIVGLTKNIAWRFHNEGIRCNAICPGGVATNITKSIDVSKIDKEATKLIEPVVRLHQDGFMNNAAAPNCISNLMAFLVSDAASGINGAIIPADNAWSCI</sequence>